<protein>
    <recommendedName>
        <fullName evidence="3">Serine kinase</fullName>
    </recommendedName>
</protein>
<evidence type="ECO:0008006" key="3">
    <source>
        <dbReference type="Google" id="ProtNLM"/>
    </source>
</evidence>
<dbReference type="OrthoDB" id="1116059at2"/>
<evidence type="ECO:0000313" key="1">
    <source>
        <dbReference type="EMBL" id="TXD89039.1"/>
    </source>
</evidence>
<keyword evidence="2" id="KW-1185">Reference proteome</keyword>
<dbReference type="InterPro" id="IPR027417">
    <property type="entry name" value="P-loop_NTPase"/>
</dbReference>
<reference evidence="1 2" key="1">
    <citation type="submission" date="2019-08" db="EMBL/GenBank/DDBJ databases">
        <title>Genomes of Subsaximicrobium wynnwilliamsii strains.</title>
        <authorList>
            <person name="Bowman J.P."/>
        </authorList>
    </citation>
    <scope>NUCLEOTIDE SEQUENCE [LARGE SCALE GENOMIC DNA]</scope>
    <source>
        <strain evidence="1 2">2-80-2</strain>
    </source>
</reference>
<dbReference type="AlphaFoldDB" id="A0A5C6ZHX6"/>
<accession>A0A5C6ZHX6</accession>
<dbReference type="RefSeq" id="WP_147086393.1">
    <property type="nucleotide sequence ID" value="NZ_VORM01000032.1"/>
</dbReference>
<dbReference type="EMBL" id="VORO01000009">
    <property type="protein sequence ID" value="TXD89039.1"/>
    <property type="molecule type" value="Genomic_DNA"/>
</dbReference>
<gene>
    <name evidence="1" type="ORF">ESY86_09695</name>
</gene>
<evidence type="ECO:0000313" key="2">
    <source>
        <dbReference type="Proteomes" id="UP000321578"/>
    </source>
</evidence>
<comment type="caution">
    <text evidence="1">The sequence shown here is derived from an EMBL/GenBank/DDBJ whole genome shotgun (WGS) entry which is preliminary data.</text>
</comment>
<dbReference type="Gene3D" id="3.40.50.300">
    <property type="entry name" value="P-loop containing nucleotide triphosphate hydrolases"/>
    <property type="match status" value="1"/>
</dbReference>
<dbReference type="Proteomes" id="UP000321578">
    <property type="component" value="Unassembled WGS sequence"/>
</dbReference>
<sequence length="384" mass="43016">MNTDLSPKHIKSIDQSTILWFQCSNHFTIVSPANYELINRFLNAKTPAHFLRSLQEELGFEQAEAAELHKELEAFLKAANSNATTKIDRAIAEDINPPEQSIAIHYHFGNLGVQVNYGSEKIKGLFHPQLAHFSSNTSEAVGMILDIFQVDKLLYLFKNKTPAYAYDTISYHFIQGAFSLELTNYIHNKTASNWLASFHASTICNDQEAIMLVGESGNGKSTLSALLTAHGMDLLADDFTPMYADDLMLYRYPNAVSIKAGAFDMMAKTVRNFETLETHFKDAKQTNVKYLPSAVDYASAVKALPCKTIVYVKYSKDGDSNLKKASAEKILATLIPDSWISPQPEHAKLFLDWLEQVRFYELNYSDNDFAISAFKTLFDAAAAD</sequence>
<organism evidence="1 2">
    <name type="scientific">Subsaximicrobium wynnwilliamsii</name>
    <dbReference type="NCBI Taxonomy" id="291179"/>
    <lineage>
        <taxon>Bacteria</taxon>
        <taxon>Pseudomonadati</taxon>
        <taxon>Bacteroidota</taxon>
        <taxon>Flavobacteriia</taxon>
        <taxon>Flavobacteriales</taxon>
        <taxon>Flavobacteriaceae</taxon>
        <taxon>Subsaximicrobium</taxon>
    </lineage>
</organism>
<dbReference type="SUPFAM" id="SSF53795">
    <property type="entry name" value="PEP carboxykinase-like"/>
    <property type="match status" value="1"/>
</dbReference>
<name>A0A5C6ZHX6_9FLAO</name>
<proteinExistence type="predicted"/>